<dbReference type="OrthoDB" id="2573163at2759"/>
<dbReference type="EC" id="2.7.-.-" evidence="4"/>
<dbReference type="GO" id="GO:0008440">
    <property type="term" value="F:inositol-1,4,5-trisphosphate 3-kinase activity"/>
    <property type="evidence" value="ECO:0007669"/>
    <property type="project" value="TreeGrafter"/>
</dbReference>
<feature type="compositionally biased region" description="Basic and acidic residues" evidence="5">
    <location>
        <begin position="1086"/>
        <end position="1108"/>
    </location>
</feature>
<feature type="compositionally biased region" description="Low complexity" evidence="5">
    <location>
        <begin position="114"/>
        <end position="138"/>
    </location>
</feature>
<evidence type="ECO:0000256" key="3">
    <source>
        <dbReference type="ARBA" id="ARBA00022777"/>
    </source>
</evidence>
<dbReference type="SUPFAM" id="SSF56104">
    <property type="entry name" value="SAICAR synthase-like"/>
    <property type="match status" value="1"/>
</dbReference>
<reference evidence="6 7" key="1">
    <citation type="submission" date="2016-06" db="EMBL/GenBank/DDBJ databases">
        <title>Comparative genomics of the ectomycorrhizal sister species Rhizopogon vinicolor and Rhizopogon vesiculosus (Basidiomycota: Boletales) reveals a divergence of the mating type B locus.</title>
        <authorList>
            <consortium name="DOE Joint Genome Institute"/>
            <person name="Mujic A.B."/>
            <person name="Kuo A."/>
            <person name="Tritt A."/>
            <person name="Lipzen A."/>
            <person name="Chen C."/>
            <person name="Johnson J."/>
            <person name="Sharma A."/>
            <person name="Barry K."/>
            <person name="Grigoriev I.V."/>
            <person name="Spatafora J.W."/>
        </authorList>
    </citation>
    <scope>NUCLEOTIDE SEQUENCE [LARGE SCALE GENOMIC DNA]</scope>
    <source>
        <strain evidence="6 7">AM-OR11-026</strain>
    </source>
</reference>
<dbReference type="Proteomes" id="UP000092154">
    <property type="component" value="Unassembled WGS sequence"/>
</dbReference>
<feature type="region of interest" description="Disordered" evidence="5">
    <location>
        <begin position="269"/>
        <end position="463"/>
    </location>
</feature>
<evidence type="ECO:0000256" key="1">
    <source>
        <dbReference type="ARBA" id="ARBA00007374"/>
    </source>
</evidence>
<feature type="compositionally biased region" description="Low complexity" evidence="5">
    <location>
        <begin position="407"/>
        <end position="421"/>
    </location>
</feature>
<gene>
    <name evidence="6" type="ORF">K503DRAFT_105914</name>
</gene>
<comment type="similarity">
    <text evidence="1 4">Belongs to the inositol phosphokinase (IPK) family.</text>
</comment>
<organism evidence="6 7">
    <name type="scientific">Rhizopogon vinicolor AM-OR11-026</name>
    <dbReference type="NCBI Taxonomy" id="1314800"/>
    <lineage>
        <taxon>Eukaryota</taxon>
        <taxon>Fungi</taxon>
        <taxon>Dikarya</taxon>
        <taxon>Basidiomycota</taxon>
        <taxon>Agaricomycotina</taxon>
        <taxon>Agaricomycetes</taxon>
        <taxon>Agaricomycetidae</taxon>
        <taxon>Boletales</taxon>
        <taxon>Suillineae</taxon>
        <taxon>Rhizopogonaceae</taxon>
        <taxon>Rhizopogon</taxon>
    </lineage>
</organism>
<feature type="compositionally biased region" description="Polar residues" evidence="5">
    <location>
        <begin position="54"/>
        <end position="64"/>
    </location>
</feature>
<feature type="compositionally biased region" description="Low complexity" evidence="5">
    <location>
        <begin position="362"/>
        <end position="375"/>
    </location>
</feature>
<protein>
    <recommendedName>
        <fullName evidence="4">Kinase</fullName>
        <ecNumber evidence="4">2.7.-.-</ecNumber>
    </recommendedName>
</protein>
<proteinExistence type="inferred from homology"/>
<accession>A0A1B7N2U2</accession>
<dbReference type="GO" id="GO:0046854">
    <property type="term" value="P:phosphatidylinositol phosphate biosynthetic process"/>
    <property type="evidence" value="ECO:0007669"/>
    <property type="project" value="TreeGrafter"/>
</dbReference>
<dbReference type="GO" id="GO:0000824">
    <property type="term" value="F:inositol-1,4,5,6-tetrakisphosphate 3-kinase activity"/>
    <property type="evidence" value="ECO:0007669"/>
    <property type="project" value="TreeGrafter"/>
</dbReference>
<feature type="compositionally biased region" description="Low complexity" evidence="5">
    <location>
        <begin position="553"/>
        <end position="568"/>
    </location>
</feature>
<sequence>MGPIVDENVSTQHRYQFPLSPPPSISATALSSPTTGPLQDGSANKQPVYRRSASHSVHWSNTTHGDPLVATELHGLDSSPRKRPGTSHSSRSLTMPSASRTASECTFTLNPQKASSLSRSSSSRSSLSSASIARSQSRPHPASSTTAGIGRKVAASLQLFKESAPRSPSDEKLNFPKTDKLLGKRRPSSSHKNENVSEAKYEFVKRTDWPDPETAALRRERSSTALERIRTRESIGSQSVKDQESSRARDTRDYTRDTVMHDLSEWRKDVSKQETIRGRRRERASEVSVFDFDLDSPRAEPPVRIPSPYIRPHSRGYPPSPSPSQSPTRRVPPLTLYNIASDFNSPSARNGRKHDELRRPHSISSDSLRSRSPTPIHTSPYVSASHPSEVRRPYSPWSTDDESAWETTSITTDASTTAGTSEHPSPFRDIAFPPSYPAAASDEESDRSAPEVLGGGRSPLASDTWTEKHLDMTFGASDESLPHIPLRPFRNQVGGHSAIYKFTKRAVCKPLVSRENQFYEAVEREAPPLLGFIPRYLGVMLVTYRRVFKGSLTPTLSETPTPHPSSTHQPRPGFHKYPSHPALGPTSLSSRLLEEELMLDYESSEEMPEVVLDRNRHIVPEWVLRLGGRKHDRSISHSHSPPYHGSLDTARHLKSMCAMTVSTPDLMRREPSGTSMQCSPLTRQDTIPLEEGEAPTPSNSPERPAGVLQSSSFSDSRSARHILTTEDSRRPDLRLFHSEMTIGQTPSWFGGTGSTMVNTKLKDHVFNTILRRFQRQSHGKWSSSMSKIDDEGEMADREDRLICSARQARSHHRKRPVGQSESVVKEKKRIPRSPSIIRRVQSESAMDSKDAQEWACEMGYDTLQDIMNQPQGFDQNQIGIPSSIMRHRSRSRSVDFPVPPIRRSSEPSAPVPSKPSSLINSDDSITRQNHFIFMEDLTGRLKRSCVLDLKMGTRQYGMDATLAKKKSQRKKCDHTTSRPLGIRVCGMQVWNNATQTYVTQDKYMGRDVKPEAFESVLASFLHDGERLLVWQIPILLQKLYALARIINRLKGFRFYGCSLLLIYDGDREAQEAFRTCALEHPSSRSKRGESLERSRARSNNRNDRPLLRRSHSEDLLVGPVGKRSGGKRKRGEVNVRIVDFAHTTTGRDWLPYPPPPNRDVIQQVSSSKGYQAEVDAETGLIYARFPPHYPEEPDRGFLFGLKNLAETLENIWNEERICRIKLSRDDPSAITSQLPPLPSDGKEIFDEIFGWLEPDEDPGMLST</sequence>
<name>A0A1B7N2U2_9AGAM</name>
<keyword evidence="3 4" id="KW-0418">Kinase</keyword>
<dbReference type="FunCoup" id="A0A1B7N2U2">
    <property type="interactions" value="248"/>
</dbReference>
<feature type="compositionally biased region" description="Basic and acidic residues" evidence="5">
    <location>
        <begin position="168"/>
        <end position="182"/>
    </location>
</feature>
<feature type="compositionally biased region" description="Polar residues" evidence="5">
    <location>
        <begin position="86"/>
        <end position="113"/>
    </location>
</feature>
<dbReference type="InParanoid" id="A0A1B7N2U2"/>
<dbReference type="GO" id="GO:0032958">
    <property type="term" value="P:inositol phosphate biosynthetic process"/>
    <property type="evidence" value="ECO:0007669"/>
    <property type="project" value="InterPro"/>
</dbReference>
<evidence type="ECO:0000256" key="2">
    <source>
        <dbReference type="ARBA" id="ARBA00022679"/>
    </source>
</evidence>
<keyword evidence="7" id="KW-1185">Reference proteome</keyword>
<feature type="region of interest" description="Disordered" evidence="5">
    <location>
        <begin position="214"/>
        <end position="256"/>
    </location>
</feature>
<evidence type="ECO:0000256" key="4">
    <source>
        <dbReference type="RuleBase" id="RU363090"/>
    </source>
</evidence>
<feature type="region of interest" description="Disordered" evidence="5">
    <location>
        <begin position="162"/>
        <end position="198"/>
    </location>
</feature>
<dbReference type="InterPro" id="IPR005522">
    <property type="entry name" value="IPK"/>
</dbReference>
<feature type="compositionally biased region" description="Polar residues" evidence="5">
    <location>
        <begin position="376"/>
        <end position="386"/>
    </location>
</feature>
<dbReference type="InterPro" id="IPR038286">
    <property type="entry name" value="IPK_sf"/>
</dbReference>
<evidence type="ECO:0000313" key="7">
    <source>
        <dbReference type="Proteomes" id="UP000092154"/>
    </source>
</evidence>
<feature type="region of interest" description="Disordered" evidence="5">
    <location>
        <begin position="689"/>
        <end position="726"/>
    </location>
</feature>
<dbReference type="EMBL" id="KV448260">
    <property type="protein sequence ID" value="OAX39163.1"/>
    <property type="molecule type" value="Genomic_DNA"/>
</dbReference>
<feature type="region of interest" description="Disordered" evidence="5">
    <location>
        <begin position="1084"/>
        <end position="1108"/>
    </location>
</feature>
<dbReference type="PANTHER" id="PTHR12400">
    <property type="entry name" value="INOSITOL POLYPHOSPHATE KINASE"/>
    <property type="match status" value="1"/>
</dbReference>
<feature type="region of interest" description="Disordered" evidence="5">
    <location>
        <begin position="553"/>
        <end position="581"/>
    </location>
</feature>
<feature type="compositionally biased region" description="Basic and acidic residues" evidence="5">
    <location>
        <begin position="216"/>
        <end position="233"/>
    </location>
</feature>
<feature type="compositionally biased region" description="Basic and acidic residues" evidence="5">
    <location>
        <begin position="241"/>
        <end position="256"/>
    </location>
</feature>
<dbReference type="Pfam" id="PF03770">
    <property type="entry name" value="IPK"/>
    <property type="match status" value="1"/>
</dbReference>
<evidence type="ECO:0000256" key="5">
    <source>
        <dbReference type="SAM" id="MobiDB-lite"/>
    </source>
</evidence>
<dbReference type="PANTHER" id="PTHR12400:SF21">
    <property type="entry name" value="KINASE"/>
    <property type="match status" value="1"/>
</dbReference>
<dbReference type="GO" id="GO:0005634">
    <property type="term" value="C:nucleus"/>
    <property type="evidence" value="ECO:0007669"/>
    <property type="project" value="TreeGrafter"/>
</dbReference>
<dbReference type="Gene3D" id="3.30.470.160">
    <property type="entry name" value="Inositol polyphosphate kinase"/>
    <property type="match status" value="1"/>
</dbReference>
<evidence type="ECO:0000313" key="6">
    <source>
        <dbReference type="EMBL" id="OAX39163.1"/>
    </source>
</evidence>
<feature type="region of interest" description="Disordered" evidence="5">
    <location>
        <begin position="807"/>
        <end position="830"/>
    </location>
</feature>
<dbReference type="AlphaFoldDB" id="A0A1B7N2U2"/>
<feature type="compositionally biased region" description="Polar residues" evidence="5">
    <location>
        <begin position="25"/>
        <end position="45"/>
    </location>
</feature>
<keyword evidence="2 4" id="KW-0808">Transferase</keyword>
<feature type="region of interest" description="Disordered" evidence="5">
    <location>
        <begin position="887"/>
        <end position="921"/>
    </location>
</feature>
<dbReference type="STRING" id="1314800.A0A1B7N2U2"/>
<feature type="region of interest" description="Disordered" evidence="5">
    <location>
        <begin position="1"/>
        <end position="149"/>
    </location>
</feature>
<dbReference type="GO" id="GO:0005737">
    <property type="term" value="C:cytoplasm"/>
    <property type="evidence" value="ECO:0007669"/>
    <property type="project" value="TreeGrafter"/>
</dbReference>